<proteinExistence type="predicted"/>
<keyword evidence="2" id="KW-1185">Reference proteome</keyword>
<organism evidence="1 2">
    <name type="scientific">Escherichia phage Ebrios</name>
    <dbReference type="NCBI Taxonomy" id="2099356"/>
    <lineage>
        <taxon>Viruses</taxon>
        <taxon>Duplodnaviria</taxon>
        <taxon>Heunggongvirae</taxon>
        <taxon>Uroviricota</taxon>
        <taxon>Caudoviricetes</taxon>
        <taxon>Autographivirales</taxon>
        <taxon>Autotranscriptaviridae</taxon>
        <taxon>Studiervirinae</taxon>
        <taxon>Ebriosvirus</taxon>
        <taxon>Ebriosvirus ebrios</taxon>
        <taxon>Teseptimavirus ebrios</taxon>
    </lineage>
</organism>
<dbReference type="InterPro" id="IPR016417">
    <property type="entry name" value="I-spanin_T7likevirus"/>
</dbReference>
<sequence>MGLLKKLIPWVFAGMLFGTGWHLGADSMDTKWKQEVHREYVKKTEARAATQAEVDKISQGYQQKLSTLEGDTDRLVTGLRSDNKRLRVRIKQLSETPNGDSGCFPDGRAELDERDAKRILAVTQKADAWIRALQETIRKLQEQNQ</sequence>
<dbReference type="EMBL" id="MG966531">
    <property type="protein sequence ID" value="AVJ51928.1"/>
    <property type="molecule type" value="Genomic_DNA"/>
</dbReference>
<evidence type="ECO:0000313" key="2">
    <source>
        <dbReference type="Proteomes" id="UP000240985"/>
    </source>
</evidence>
<reference evidence="1 2" key="1">
    <citation type="submission" date="2018-02" db="EMBL/GenBank/DDBJ databases">
        <title>Complete Genome Sequence of Ebrios, a novel T7-like phage isolated from the Lagoon Ebrie in Abidjan.</title>
        <authorList>
            <person name="Ngazoa-Kakou S."/>
            <person name="Philippe C."/>
            <person name="Tremblay D.M."/>
            <person name="Loignon S."/>
            <person name="Koudou A."/>
            <person name="Abole A."/>
            <person name="Coulibaly D.N."/>
            <person name="Kan Kouassi S."/>
            <person name="Kouame-Sina M."/>
            <person name="Aoussi S."/>
            <person name="Dosso M."/>
            <person name="Moineau S."/>
        </authorList>
    </citation>
    <scope>NUCLEOTIDE SEQUENCE [LARGE SCALE GENOMIC DNA]</scope>
</reference>
<dbReference type="PIRSF" id="PIRSF004485">
    <property type="entry name" value="T7_18-5_prd"/>
    <property type="match status" value="1"/>
</dbReference>
<dbReference type="Proteomes" id="UP000240985">
    <property type="component" value="Segment"/>
</dbReference>
<evidence type="ECO:0000313" key="1">
    <source>
        <dbReference type="EMBL" id="AVJ51928.1"/>
    </source>
</evidence>
<protein>
    <submittedName>
        <fullName evidence="1">I-spanin</fullName>
    </submittedName>
</protein>
<accession>A0A2P1CL58</accession>
<name>A0A2P1CL58_9CAUD</name>
<gene>
    <name evidence="1" type="ORF">ebrios_45</name>
</gene>